<dbReference type="PANTHER" id="PTHR48448:SF1">
    <property type="entry name" value="MUTL PROTEIN ISOFORM 1"/>
    <property type="match status" value="1"/>
</dbReference>
<dbReference type="InterPro" id="IPR018247">
    <property type="entry name" value="EF_Hand_1_Ca_BS"/>
</dbReference>
<keyword evidence="2" id="KW-0227">DNA damage</keyword>
<name>A0A097PJI9_FRAVE</name>
<dbReference type="GO" id="GO:0030983">
    <property type="term" value="F:mismatched DNA binding"/>
    <property type="evidence" value="ECO:0007669"/>
    <property type="project" value="InterPro"/>
</dbReference>
<dbReference type="InterPro" id="IPR007695">
    <property type="entry name" value="DNA_mismatch_repair_MutS-lik_N"/>
</dbReference>
<dbReference type="Gene3D" id="3.40.50.300">
    <property type="entry name" value="P-loop containing nucleotide triphosphate hydrolases"/>
    <property type="match status" value="1"/>
</dbReference>
<dbReference type="SUPFAM" id="SSF55271">
    <property type="entry name" value="DNA repair protein MutS, domain I"/>
    <property type="match status" value="1"/>
</dbReference>
<dbReference type="CDD" id="cd03243">
    <property type="entry name" value="ABC_MutS_homologs"/>
    <property type="match status" value="1"/>
</dbReference>
<proteinExistence type="evidence at transcript level"/>
<evidence type="ECO:0000256" key="4">
    <source>
        <dbReference type="ARBA" id="ARBA00022840"/>
    </source>
</evidence>
<evidence type="ECO:0000256" key="5">
    <source>
        <dbReference type="ARBA" id="ARBA00023125"/>
    </source>
</evidence>
<dbReference type="Gene3D" id="3.40.1440.10">
    <property type="entry name" value="GIY-YIG endonuclease"/>
    <property type="match status" value="1"/>
</dbReference>
<dbReference type="SUPFAM" id="SSF52540">
    <property type="entry name" value="P-loop containing nucleoside triphosphate hydrolases"/>
    <property type="match status" value="1"/>
</dbReference>
<keyword evidence="1" id="KW-0547">Nucleotide-binding</keyword>
<dbReference type="EMBL" id="KM397527">
    <property type="protein sequence ID" value="AIU48193.1"/>
    <property type="molecule type" value="mRNA"/>
</dbReference>
<sequence length="1398" mass="154861">MEIEQLHPAALAYYEHGSPELQRLAWSFFQSMDTNGDQRISYSEFSDFLEQTGHKWILNDPNFFKKLDRNRDGGLDFEEVLTFYYIIKTRCVICRGCSVYLCGLYFTCVACFDGADHKTYDLCAAMTPQPQSSTAVVHNSYYVQPIPQRRKWYTAFRLLEAGLATENLSFSSSNSSKPPTIYGYCFLSLHLLLLPPPNLLFFFFFVKPYRSSFFNTSDQNTRSNLTGAVADLRLYGFCSSAYTARAVKRNVGDPSLGERKNQSGHNSQVNTLVASCVKNSQLSLFAKPPKTLDHQILQRLVCIHRLAMYWLAARNGVVALPRCRPLALLLRPPPRKCSSVVPSPILIVNSGQFRRIRCFKDQKVLRGSRKTTKKLSALTNFVDERALSNILWWKERMHMCRKPSTVQLVKRLDYSNLLGLDVNLKNGRELHSDINQVKVSTRSFALQSMQLVSVGDFYEALGIDACVLVEYAGLNPFGGLRSDSIPRAGCPVVNLRQTLDDLTRNGFSVCIVEEVLGPTQARSRKGRFISGHAHPGSPYVFGLVGVDHDLDFPEPMPVVGISRSARGYCINFVLETMKTYSSEDGLTEEALVAKLQAPLQALVVGVNLVREAFYGENVMVRDLYGLDNEVTFRNVTVSSENRPQPLSLGTATQIGAIPTEGIPCLLKVLLPSNCSGLPALYVRDLLLNPPPYDISSTIQATCRLMSSITCSIPEFTCVSPAKLVKLLELREANHIEFCRIKNVLDEILHMHKNPELGKILKLLMDPTWVVTGLKIDFETLVNECECASDRIGEMISLEGEHDQNLSSFHVVPSDFFEDMECSWKGRIKRIHIEEAFAEVEKAAEALSIAVTEDFVPILSRIKATSAPLGGPKGEILYAREHEAVWFKGKRFAPTVWAGTPGEEQIKQLKPAIDSKGRKVGEEWFTTMKVEDALTRYHEAGAKAKTRVLELLRELSSDLQAKINILVFASMLLVIAKALFAHNVKPLRGENRMEIVGLSPYWLNVAEGSAVNNTVDMQSLFLLTGPNGGGKSSLLRSICAAALLGVCGFMVPAQSASIPHFDSIMLHMKSYDSPADGKSSFQVEMAEIRSIVSGATKRSLILVDEICRGTETAKGTCIAGSIVETLDAIGCLGIISTHLHGIFSLPLNTKNTVHKAMGTVYVDGQPKPTWKLMDGICRESLAFETAKREGIPESIIERAEGLYQSVYANEVIGGKIDTKLEEFCSTGFNNFDMSCAQSSSGRVEAVDGTGSVNNMEVLQKEVESAITLICQKTLVELDNEKASGLADIQCVPIHVREQPPPSTVGASCVYVIFRADRKLYVGQTDDLEGRVRTHRSKEGMQKVYFLYFTVPGKSLACQLETLLINQLPNQGFHLSNVADGKHRNFGTSNISSEGVTVCP</sequence>
<feature type="domain" description="EF-hand" evidence="6">
    <location>
        <begin position="20"/>
        <end position="55"/>
    </location>
</feature>
<dbReference type="InterPro" id="IPR002048">
    <property type="entry name" value="EF_hand_dom"/>
</dbReference>
<dbReference type="Pfam" id="PF00488">
    <property type="entry name" value="MutS_V"/>
    <property type="match status" value="1"/>
</dbReference>
<keyword evidence="5" id="KW-0238">DNA-binding</keyword>
<dbReference type="SUPFAM" id="SSF82771">
    <property type="entry name" value="GIY-YIG endonuclease"/>
    <property type="match status" value="1"/>
</dbReference>
<organism evidence="7">
    <name type="scientific">Fragaria vesca</name>
    <name type="common">Woodland strawberry</name>
    <name type="synonym">Potentilla vesca</name>
    <dbReference type="NCBI Taxonomy" id="57918"/>
    <lineage>
        <taxon>Eukaryota</taxon>
        <taxon>Viridiplantae</taxon>
        <taxon>Streptophyta</taxon>
        <taxon>Embryophyta</taxon>
        <taxon>Tracheophyta</taxon>
        <taxon>Spermatophyta</taxon>
        <taxon>Magnoliopsida</taxon>
        <taxon>eudicotyledons</taxon>
        <taxon>Gunneridae</taxon>
        <taxon>Pentapetalae</taxon>
        <taxon>rosids</taxon>
        <taxon>fabids</taxon>
        <taxon>Rosales</taxon>
        <taxon>Rosaceae</taxon>
        <taxon>Rosoideae</taxon>
        <taxon>Potentilleae</taxon>
        <taxon>Fragariinae</taxon>
        <taxon>Fragaria</taxon>
    </lineage>
</organism>
<dbReference type="PROSITE" id="PS00018">
    <property type="entry name" value="EF_HAND_1"/>
    <property type="match status" value="1"/>
</dbReference>
<evidence type="ECO:0000256" key="2">
    <source>
        <dbReference type="ARBA" id="ARBA00022763"/>
    </source>
</evidence>
<dbReference type="GO" id="GO:0005509">
    <property type="term" value="F:calcium ion binding"/>
    <property type="evidence" value="ECO:0007669"/>
    <property type="project" value="InterPro"/>
</dbReference>
<dbReference type="GO" id="GO:0005524">
    <property type="term" value="F:ATP binding"/>
    <property type="evidence" value="ECO:0007669"/>
    <property type="project" value="UniProtKB-KW"/>
</dbReference>
<feature type="non-terminal residue" evidence="7">
    <location>
        <position position="1"/>
    </location>
</feature>
<dbReference type="InterPro" id="IPR053276">
    <property type="entry name" value="MtDNA_mismatch_repair_MutS"/>
</dbReference>
<dbReference type="FunFam" id="3.40.50.300:FF:001188">
    <property type="entry name" value="DNA mismatch repair protein"/>
    <property type="match status" value="1"/>
</dbReference>
<dbReference type="Pfam" id="PF01624">
    <property type="entry name" value="MutS_I"/>
    <property type="match status" value="1"/>
</dbReference>
<feature type="non-terminal residue" evidence="7">
    <location>
        <position position="1398"/>
    </location>
</feature>
<evidence type="ECO:0000256" key="3">
    <source>
        <dbReference type="ARBA" id="ARBA00022837"/>
    </source>
</evidence>
<dbReference type="InterPro" id="IPR027417">
    <property type="entry name" value="P-loop_NTPase"/>
</dbReference>
<dbReference type="SMART" id="SM00534">
    <property type="entry name" value="MUTSac"/>
    <property type="match status" value="1"/>
</dbReference>
<dbReference type="PANTHER" id="PTHR48448">
    <property type="entry name" value="MUTL PROTEIN ISOFORM 1"/>
    <property type="match status" value="1"/>
</dbReference>
<dbReference type="InterPro" id="IPR035901">
    <property type="entry name" value="GIY-YIG_endonuc_sf"/>
</dbReference>
<dbReference type="PROSITE" id="PS00486">
    <property type="entry name" value="DNA_MISMATCH_REPAIR_2"/>
    <property type="match status" value="1"/>
</dbReference>
<accession>A0A097PJI9</accession>
<reference evidence="7" key="1">
    <citation type="journal article" date="2014" name="Nat. Commun.">
        <title>Resolution of deep angiosperm phylogeny using conserved nuclear genes and estimates of early divergence times.</title>
        <authorList>
            <person name="Zeng L."/>
            <person name="Zhang Q."/>
            <person name="Sun R."/>
            <person name="Kong H."/>
            <person name="Zhang N."/>
            <person name="Ma H."/>
        </authorList>
    </citation>
    <scope>NUCLEOTIDE SEQUENCE</scope>
</reference>
<dbReference type="InterPro" id="IPR000305">
    <property type="entry name" value="GIY-YIG_endonuc"/>
</dbReference>
<evidence type="ECO:0000313" key="7">
    <source>
        <dbReference type="EMBL" id="AIU48193.1"/>
    </source>
</evidence>
<protein>
    <submittedName>
        <fullName evidence="7">MSH1</fullName>
    </submittedName>
</protein>
<keyword evidence="4" id="KW-0067">ATP-binding</keyword>
<dbReference type="Pfam" id="PF01541">
    <property type="entry name" value="GIY-YIG"/>
    <property type="match status" value="1"/>
</dbReference>
<dbReference type="Gene3D" id="1.10.238.10">
    <property type="entry name" value="EF-hand"/>
    <property type="match status" value="1"/>
</dbReference>
<evidence type="ECO:0000256" key="1">
    <source>
        <dbReference type="ARBA" id="ARBA00022741"/>
    </source>
</evidence>
<dbReference type="InterPro" id="IPR000432">
    <property type="entry name" value="DNA_mismatch_repair_MutS_C"/>
</dbReference>
<dbReference type="Pfam" id="PF13499">
    <property type="entry name" value="EF-hand_7"/>
    <property type="match status" value="1"/>
</dbReference>
<dbReference type="InterPro" id="IPR016151">
    <property type="entry name" value="DNA_mismatch_repair_MutS_N"/>
</dbReference>
<dbReference type="SUPFAM" id="SSF47473">
    <property type="entry name" value="EF-hand"/>
    <property type="match status" value="1"/>
</dbReference>
<dbReference type="CDD" id="cd00051">
    <property type="entry name" value="EFh"/>
    <property type="match status" value="1"/>
</dbReference>
<evidence type="ECO:0000259" key="6">
    <source>
        <dbReference type="PROSITE" id="PS50222"/>
    </source>
</evidence>
<keyword evidence="3" id="KW-0106">Calcium</keyword>
<dbReference type="PROSITE" id="PS50222">
    <property type="entry name" value="EF_HAND_2"/>
    <property type="match status" value="2"/>
</dbReference>
<dbReference type="InterPro" id="IPR011992">
    <property type="entry name" value="EF-hand-dom_pair"/>
</dbReference>
<dbReference type="GO" id="GO:0006298">
    <property type="term" value="P:mismatch repair"/>
    <property type="evidence" value="ECO:0007669"/>
    <property type="project" value="InterPro"/>
</dbReference>
<feature type="domain" description="EF-hand" evidence="6">
    <location>
        <begin position="62"/>
        <end position="90"/>
    </location>
</feature>
<dbReference type="Gene3D" id="3.40.1170.10">
    <property type="entry name" value="DNA repair protein MutS, domain I"/>
    <property type="match status" value="1"/>
</dbReference>